<comment type="caution">
    <text evidence="9">The sequence shown here is derived from an EMBL/GenBank/DDBJ whole genome shotgun (WGS) entry which is preliminary data.</text>
</comment>
<comment type="function">
    <text evidence="7">Cytochromes P450 are a group of heme-thiolate monooxygenases. They oxidize a variety of structurally unrelated compounds, including steroids, fatty acids, and xenobiotics.</text>
</comment>
<keyword evidence="10" id="KW-1185">Reference proteome</keyword>
<dbReference type="PANTHER" id="PTHR46696:SF6">
    <property type="entry name" value="P450, PUTATIVE (EUROFUNG)-RELATED"/>
    <property type="match status" value="1"/>
</dbReference>
<keyword evidence="4 8" id="KW-0560">Oxidoreductase</keyword>
<evidence type="ECO:0000256" key="6">
    <source>
        <dbReference type="ARBA" id="ARBA00023033"/>
    </source>
</evidence>
<dbReference type="PRINTS" id="PR00359">
    <property type="entry name" value="BP450"/>
</dbReference>
<reference evidence="10" key="1">
    <citation type="submission" date="2019-06" db="EMBL/GenBank/DDBJ databases">
        <title>The complete genome of Emcibacter congregatus ZYLT.</title>
        <authorList>
            <person name="Zhao Z."/>
        </authorList>
    </citation>
    <scope>NUCLEOTIDE SEQUENCE [LARGE SCALE GENOMIC DNA]</scope>
    <source>
        <strain evidence="10">MCCC 1A06723</strain>
    </source>
</reference>
<dbReference type="OrthoDB" id="9801155at2"/>
<keyword evidence="6 8" id="KW-0503">Monooxygenase</keyword>
<accession>A0A501PFW5</accession>
<dbReference type="PROSITE" id="PS00086">
    <property type="entry name" value="CYTOCHROME_P450"/>
    <property type="match status" value="1"/>
</dbReference>
<keyword evidence="2 8" id="KW-0349">Heme</keyword>
<dbReference type="PANTHER" id="PTHR46696">
    <property type="entry name" value="P450, PUTATIVE (EUROFUNG)-RELATED"/>
    <property type="match status" value="1"/>
</dbReference>
<dbReference type="CDD" id="cd11078">
    <property type="entry name" value="CYP130-like"/>
    <property type="match status" value="1"/>
</dbReference>
<dbReference type="InterPro" id="IPR002397">
    <property type="entry name" value="Cyt_P450_B"/>
</dbReference>
<dbReference type="FunFam" id="1.10.630.10:FF:000018">
    <property type="entry name" value="Cytochrome P450 monooxygenase"/>
    <property type="match status" value="1"/>
</dbReference>
<protein>
    <submittedName>
        <fullName evidence="9">Cytochrome P450</fullName>
    </submittedName>
</protein>
<evidence type="ECO:0000256" key="3">
    <source>
        <dbReference type="ARBA" id="ARBA00022723"/>
    </source>
</evidence>
<comment type="similarity">
    <text evidence="1 8">Belongs to the cytochrome P450 family.</text>
</comment>
<dbReference type="PRINTS" id="PR00385">
    <property type="entry name" value="P450"/>
</dbReference>
<evidence type="ECO:0000256" key="4">
    <source>
        <dbReference type="ARBA" id="ARBA00023002"/>
    </source>
</evidence>
<evidence type="ECO:0000313" key="9">
    <source>
        <dbReference type="EMBL" id="TPD59028.1"/>
    </source>
</evidence>
<dbReference type="RefSeq" id="WP_139941247.1">
    <property type="nucleotide sequence ID" value="NZ_JBHSYP010000002.1"/>
</dbReference>
<dbReference type="AlphaFoldDB" id="A0A501PFW5"/>
<dbReference type="GO" id="GO:0005506">
    <property type="term" value="F:iron ion binding"/>
    <property type="evidence" value="ECO:0007669"/>
    <property type="project" value="InterPro"/>
</dbReference>
<gene>
    <name evidence="9" type="ORF">FIV46_12390</name>
</gene>
<dbReference type="Pfam" id="PF00067">
    <property type="entry name" value="p450"/>
    <property type="match status" value="1"/>
</dbReference>
<evidence type="ECO:0000256" key="7">
    <source>
        <dbReference type="ARBA" id="ARBA00043906"/>
    </source>
</evidence>
<dbReference type="SUPFAM" id="SSF48264">
    <property type="entry name" value="Cytochrome P450"/>
    <property type="match status" value="1"/>
</dbReference>
<dbReference type="InterPro" id="IPR001128">
    <property type="entry name" value="Cyt_P450"/>
</dbReference>
<dbReference type="Proteomes" id="UP000319148">
    <property type="component" value="Unassembled WGS sequence"/>
</dbReference>
<dbReference type="EMBL" id="VFIY01000015">
    <property type="protein sequence ID" value="TPD59028.1"/>
    <property type="molecule type" value="Genomic_DNA"/>
</dbReference>
<dbReference type="GO" id="GO:0016705">
    <property type="term" value="F:oxidoreductase activity, acting on paired donors, with incorporation or reduction of molecular oxygen"/>
    <property type="evidence" value="ECO:0007669"/>
    <property type="project" value="InterPro"/>
</dbReference>
<name>A0A501PFW5_9PROT</name>
<dbReference type="InterPro" id="IPR017972">
    <property type="entry name" value="Cyt_P450_CS"/>
</dbReference>
<evidence type="ECO:0000256" key="1">
    <source>
        <dbReference type="ARBA" id="ARBA00010617"/>
    </source>
</evidence>
<evidence type="ECO:0000256" key="5">
    <source>
        <dbReference type="ARBA" id="ARBA00023004"/>
    </source>
</evidence>
<proteinExistence type="inferred from homology"/>
<dbReference type="GO" id="GO:0004497">
    <property type="term" value="F:monooxygenase activity"/>
    <property type="evidence" value="ECO:0007669"/>
    <property type="project" value="UniProtKB-KW"/>
</dbReference>
<evidence type="ECO:0000313" key="10">
    <source>
        <dbReference type="Proteomes" id="UP000319148"/>
    </source>
</evidence>
<dbReference type="GO" id="GO:0020037">
    <property type="term" value="F:heme binding"/>
    <property type="evidence" value="ECO:0007669"/>
    <property type="project" value="InterPro"/>
</dbReference>
<dbReference type="Gene3D" id="1.10.630.10">
    <property type="entry name" value="Cytochrome P450"/>
    <property type="match status" value="1"/>
</dbReference>
<keyword evidence="5 8" id="KW-0408">Iron</keyword>
<evidence type="ECO:0000256" key="8">
    <source>
        <dbReference type="RuleBase" id="RU000461"/>
    </source>
</evidence>
<dbReference type="InterPro" id="IPR036396">
    <property type="entry name" value="Cyt_P450_sf"/>
</dbReference>
<sequence length="416" mass="46770">MGNHAAKVTACPLSALSDTFHLSNDQLEATFRRARAESPVFYMEDIGFWAVTKYQDIKTVLGDKDRFSSEITLEPLAPVAPEVGQLFRERGFSPRPTLSNNERDDHARIRNNALQAFSPARMKKLEPYIRQLVNEAIDSFEQDKKADLVRQMVYELPALVLFRLLGIPDSDVQKIKMWADSRLILSFGRPSVADQLVAAGHMADYWDYCLAHVQKRIKQPGDDLPSDMLATRGGDDSILTIEDINNVVFGLLLAGHETTTNMSANAVLSLLEQRKSWEALVADPALIRNAVEECLRFRPSVVAWRRLTKVPVELSGVSIPAGERLLCYLPSGNRDEDIFDNGETLDISRSDARAHVSFGYGRHFCLGAALARFELKVILEELTRRLPGLRLSDGQSFEAVEAVQFRGPKELWVEWE</sequence>
<keyword evidence="3 8" id="KW-0479">Metal-binding</keyword>
<evidence type="ECO:0000256" key="2">
    <source>
        <dbReference type="ARBA" id="ARBA00022617"/>
    </source>
</evidence>
<organism evidence="9 10">
    <name type="scientific">Emcibacter nanhaiensis</name>
    <dbReference type="NCBI Taxonomy" id="1505037"/>
    <lineage>
        <taxon>Bacteria</taxon>
        <taxon>Pseudomonadati</taxon>
        <taxon>Pseudomonadota</taxon>
        <taxon>Alphaproteobacteria</taxon>
        <taxon>Emcibacterales</taxon>
        <taxon>Emcibacteraceae</taxon>
        <taxon>Emcibacter</taxon>
    </lineage>
</organism>